<name>A0A1G1ZWV1_9BACT</name>
<accession>A0A1G1ZWV1</accession>
<evidence type="ECO:0000313" key="2">
    <source>
        <dbReference type="Proteomes" id="UP000176611"/>
    </source>
</evidence>
<organism evidence="1 2">
    <name type="scientific">Candidatus Harrisonbacteria bacterium RIFOXYD1_FULL_40_9</name>
    <dbReference type="NCBI Taxonomy" id="1798412"/>
    <lineage>
        <taxon>Bacteria</taxon>
        <taxon>Candidatus Harrisoniibacteriota</taxon>
    </lineage>
</organism>
<sequence>MDEENQNYDEDDLRFMGMLNDIKELEAKGYTHEKIGAILRGEDETDKEELLRKELVSLVRDDDYSRRRAGVDEAGGNYFQDRMAQLLEARQKREHSQLKAVKNFLKETTQQESV</sequence>
<dbReference type="EMBL" id="MHJO01000019">
    <property type="protein sequence ID" value="OGY69128.1"/>
    <property type="molecule type" value="Genomic_DNA"/>
</dbReference>
<proteinExistence type="predicted"/>
<dbReference type="Proteomes" id="UP000176611">
    <property type="component" value="Unassembled WGS sequence"/>
</dbReference>
<comment type="caution">
    <text evidence="1">The sequence shown here is derived from an EMBL/GenBank/DDBJ whole genome shotgun (WGS) entry which is preliminary data.</text>
</comment>
<protein>
    <submittedName>
        <fullName evidence="1">Uncharacterized protein</fullName>
    </submittedName>
</protein>
<reference evidence="1 2" key="1">
    <citation type="journal article" date="2016" name="Nat. Commun.">
        <title>Thousands of microbial genomes shed light on interconnected biogeochemical processes in an aquifer system.</title>
        <authorList>
            <person name="Anantharaman K."/>
            <person name="Brown C.T."/>
            <person name="Hug L.A."/>
            <person name="Sharon I."/>
            <person name="Castelle C.J."/>
            <person name="Probst A.J."/>
            <person name="Thomas B.C."/>
            <person name="Singh A."/>
            <person name="Wilkins M.J."/>
            <person name="Karaoz U."/>
            <person name="Brodie E.L."/>
            <person name="Williams K.H."/>
            <person name="Hubbard S.S."/>
            <person name="Banfield J.F."/>
        </authorList>
    </citation>
    <scope>NUCLEOTIDE SEQUENCE [LARGE SCALE GENOMIC DNA]</scope>
</reference>
<dbReference type="AlphaFoldDB" id="A0A1G1ZWV1"/>
<gene>
    <name evidence="1" type="ORF">A2586_01900</name>
</gene>
<evidence type="ECO:0000313" key="1">
    <source>
        <dbReference type="EMBL" id="OGY69128.1"/>
    </source>
</evidence>